<evidence type="ECO:0000256" key="7">
    <source>
        <dbReference type="ARBA" id="ARBA00023136"/>
    </source>
</evidence>
<proteinExistence type="inferred from homology"/>
<evidence type="ECO:0000256" key="5">
    <source>
        <dbReference type="ARBA" id="ARBA00022840"/>
    </source>
</evidence>
<dbReference type="InterPro" id="IPR027417">
    <property type="entry name" value="P-loop_NTPase"/>
</dbReference>
<dbReference type="SUPFAM" id="SSF90123">
    <property type="entry name" value="ABC transporter transmembrane region"/>
    <property type="match status" value="1"/>
</dbReference>
<accession>A0ABS5R456</accession>
<keyword evidence="4" id="KW-0547">Nucleotide-binding</keyword>
<dbReference type="InterPro" id="IPR017871">
    <property type="entry name" value="ABC_transporter-like_CS"/>
</dbReference>
<dbReference type="RefSeq" id="WP_213753844.1">
    <property type="nucleotide sequence ID" value="NZ_JAHCQH010000012.1"/>
</dbReference>
<dbReference type="PROSITE" id="PS50929">
    <property type="entry name" value="ABC_TM1F"/>
    <property type="match status" value="1"/>
</dbReference>
<organism evidence="11 12">
    <name type="scientific">Ancylobacter radicis</name>
    <dbReference type="NCBI Taxonomy" id="2836179"/>
    <lineage>
        <taxon>Bacteria</taxon>
        <taxon>Pseudomonadati</taxon>
        <taxon>Pseudomonadota</taxon>
        <taxon>Alphaproteobacteria</taxon>
        <taxon>Hyphomicrobiales</taxon>
        <taxon>Xanthobacteraceae</taxon>
        <taxon>Ancylobacter</taxon>
    </lineage>
</organism>
<comment type="subcellular location">
    <subcellularLocation>
        <location evidence="1">Cell membrane</location>
        <topology evidence="1">Multi-pass membrane protein</topology>
    </subcellularLocation>
</comment>
<sequence length="613" mass="66752">MKIDGLSDFWSLLPRHRRRQFIVLMGLQLALSVLEFIAVGAVPAYVLLMSQSAEVMAMPQVRAWLDWIGIHDVLTLLYAGGVGVIVIFLVRGAFNLVVLKVQARFMAAVGGDLSLRLFTAYLHAPYLFHLTRNTAHFIHLVMGETARMIGNFVQPLIGAAQALFILVALTLLVVVSDPFMALMLGVTAGGACFVFVRMHRDKLHRVGTEFSERNRRLTQTLNEGLGSFKHTRLRGLEADIRRDFARHADVREAAQRTMRFNQGLSKPVFETVGLTALILLVFVMLMQGRSPDLVVPTLAMLGAVAVRMLPTLNQLAISLGTMRANLSAVTNLVKEYRALGITADTPDPDTSVTGPALPMGDIVFKDVTYRYPGQDHDALHQLSLTIPAGSSVAFVGPTGSGKTTAVDVMLGFMECSGGDITIGGRSIRENLPAWQRLIGYIPQAIYLTDASVRRNVALGVPEDEIDDAAVWRALEAAQLADYVRTLPEGLGANVGERGVRLSGGQRQRIGIARALYYAPEVLVLDEATAALDNATERRLMAAIEEAKSGRTLVMIAHRLSTVRNCDRIFFVKAGRVAAVGTYDELIATCPEFRELANITAADEAPPADQPVTA</sequence>
<feature type="domain" description="ABC transporter" evidence="9">
    <location>
        <begin position="362"/>
        <end position="598"/>
    </location>
</feature>
<dbReference type="PROSITE" id="PS50893">
    <property type="entry name" value="ABC_TRANSPORTER_2"/>
    <property type="match status" value="1"/>
</dbReference>
<evidence type="ECO:0000256" key="1">
    <source>
        <dbReference type="ARBA" id="ARBA00004651"/>
    </source>
</evidence>
<dbReference type="InterPro" id="IPR003439">
    <property type="entry name" value="ABC_transporter-like_ATP-bd"/>
</dbReference>
<dbReference type="SMART" id="SM00382">
    <property type="entry name" value="AAA"/>
    <property type="match status" value="1"/>
</dbReference>
<feature type="transmembrane region" description="Helical" evidence="8">
    <location>
        <begin position="68"/>
        <end position="90"/>
    </location>
</feature>
<dbReference type="Gene3D" id="3.40.50.300">
    <property type="entry name" value="P-loop containing nucleotide triphosphate hydrolases"/>
    <property type="match status" value="1"/>
</dbReference>
<dbReference type="PANTHER" id="PTHR24221">
    <property type="entry name" value="ATP-BINDING CASSETTE SUB-FAMILY B"/>
    <property type="match status" value="1"/>
</dbReference>
<feature type="transmembrane region" description="Helical" evidence="8">
    <location>
        <begin position="152"/>
        <end position="173"/>
    </location>
</feature>
<evidence type="ECO:0000313" key="11">
    <source>
        <dbReference type="EMBL" id="MBS9475985.1"/>
    </source>
</evidence>
<feature type="transmembrane region" description="Helical" evidence="8">
    <location>
        <begin position="268"/>
        <end position="287"/>
    </location>
</feature>
<evidence type="ECO:0000256" key="6">
    <source>
        <dbReference type="ARBA" id="ARBA00022989"/>
    </source>
</evidence>
<evidence type="ECO:0000256" key="2">
    <source>
        <dbReference type="ARBA" id="ARBA00005417"/>
    </source>
</evidence>
<dbReference type="InterPro" id="IPR011527">
    <property type="entry name" value="ABC1_TM_dom"/>
</dbReference>
<feature type="domain" description="ABC transmembrane type-1" evidence="10">
    <location>
        <begin position="64"/>
        <end position="324"/>
    </location>
</feature>
<dbReference type="Proteomes" id="UP001166585">
    <property type="component" value="Unassembled WGS sequence"/>
</dbReference>
<evidence type="ECO:0000259" key="10">
    <source>
        <dbReference type="PROSITE" id="PS50929"/>
    </source>
</evidence>
<keyword evidence="5 11" id="KW-0067">ATP-binding</keyword>
<reference evidence="11" key="1">
    <citation type="submission" date="2021-05" db="EMBL/GenBank/DDBJ databases">
        <authorList>
            <person name="Sun Q."/>
            <person name="Inoue M."/>
        </authorList>
    </citation>
    <scope>NUCLEOTIDE SEQUENCE</scope>
    <source>
        <strain evidence="11">VKM B-3255</strain>
    </source>
</reference>
<dbReference type="GO" id="GO:0005524">
    <property type="term" value="F:ATP binding"/>
    <property type="evidence" value="ECO:0007669"/>
    <property type="project" value="UniProtKB-KW"/>
</dbReference>
<evidence type="ECO:0000259" key="9">
    <source>
        <dbReference type="PROSITE" id="PS50893"/>
    </source>
</evidence>
<protein>
    <submittedName>
        <fullName evidence="11">ABC transporter ATP-binding protein</fullName>
    </submittedName>
</protein>
<evidence type="ECO:0000256" key="3">
    <source>
        <dbReference type="ARBA" id="ARBA00022692"/>
    </source>
</evidence>
<keyword evidence="3 8" id="KW-0812">Transmembrane</keyword>
<dbReference type="PANTHER" id="PTHR24221:SF654">
    <property type="entry name" value="ATP-BINDING CASSETTE SUB-FAMILY B MEMBER 6"/>
    <property type="match status" value="1"/>
</dbReference>
<keyword evidence="7 8" id="KW-0472">Membrane</keyword>
<dbReference type="SUPFAM" id="SSF52540">
    <property type="entry name" value="P-loop containing nucleoside triphosphate hydrolases"/>
    <property type="match status" value="1"/>
</dbReference>
<keyword evidence="6 8" id="KW-1133">Transmembrane helix</keyword>
<dbReference type="EMBL" id="JAHCQH010000012">
    <property type="protein sequence ID" value="MBS9475985.1"/>
    <property type="molecule type" value="Genomic_DNA"/>
</dbReference>
<evidence type="ECO:0000256" key="4">
    <source>
        <dbReference type="ARBA" id="ARBA00022741"/>
    </source>
</evidence>
<dbReference type="InterPro" id="IPR036640">
    <property type="entry name" value="ABC1_TM_sf"/>
</dbReference>
<feature type="transmembrane region" description="Helical" evidence="8">
    <location>
        <begin position="21"/>
        <end position="48"/>
    </location>
</feature>
<evidence type="ECO:0000256" key="8">
    <source>
        <dbReference type="SAM" id="Phobius"/>
    </source>
</evidence>
<comment type="caution">
    <text evidence="11">The sequence shown here is derived from an EMBL/GenBank/DDBJ whole genome shotgun (WGS) entry which is preliminary data.</text>
</comment>
<comment type="similarity">
    <text evidence="2">Belongs to the ABC transporter superfamily.</text>
</comment>
<dbReference type="InterPro" id="IPR003593">
    <property type="entry name" value="AAA+_ATPase"/>
</dbReference>
<gene>
    <name evidence="11" type="ORF">KIP89_02575</name>
</gene>
<dbReference type="PROSITE" id="PS00211">
    <property type="entry name" value="ABC_TRANSPORTER_1"/>
    <property type="match status" value="1"/>
</dbReference>
<dbReference type="Pfam" id="PF00005">
    <property type="entry name" value="ABC_tran"/>
    <property type="match status" value="1"/>
</dbReference>
<name>A0ABS5R456_9HYPH</name>
<keyword evidence="12" id="KW-1185">Reference proteome</keyword>
<feature type="transmembrane region" description="Helical" evidence="8">
    <location>
        <begin position="179"/>
        <end position="196"/>
    </location>
</feature>
<dbReference type="InterPro" id="IPR039421">
    <property type="entry name" value="Type_1_exporter"/>
</dbReference>
<dbReference type="Gene3D" id="1.20.1560.10">
    <property type="entry name" value="ABC transporter type 1, transmembrane domain"/>
    <property type="match status" value="1"/>
</dbReference>
<evidence type="ECO:0000313" key="12">
    <source>
        <dbReference type="Proteomes" id="UP001166585"/>
    </source>
</evidence>